<gene>
    <name evidence="1" type="ORF">EYF80_014417</name>
</gene>
<name>A0A4Z2IBV0_9TELE</name>
<evidence type="ECO:0000313" key="1">
    <source>
        <dbReference type="EMBL" id="TNN75370.1"/>
    </source>
</evidence>
<accession>A0A4Z2IBV0</accession>
<evidence type="ECO:0000313" key="2">
    <source>
        <dbReference type="Proteomes" id="UP000314294"/>
    </source>
</evidence>
<comment type="caution">
    <text evidence="1">The sequence shown here is derived from an EMBL/GenBank/DDBJ whole genome shotgun (WGS) entry which is preliminary data.</text>
</comment>
<protein>
    <submittedName>
        <fullName evidence="1">Uncharacterized protein</fullName>
    </submittedName>
</protein>
<dbReference type="Proteomes" id="UP000314294">
    <property type="component" value="Unassembled WGS sequence"/>
</dbReference>
<dbReference type="AlphaFoldDB" id="A0A4Z2IBV0"/>
<keyword evidence="2" id="KW-1185">Reference proteome</keyword>
<sequence length="77" mass="8722">MVFTAREKERRAVIHVATPTCRALCNTQVEFKQRSPRFRVSEVSGGSNGIVLWPRLEDSRVHHQNVFDPLNSSTPSS</sequence>
<organism evidence="1 2">
    <name type="scientific">Liparis tanakae</name>
    <name type="common">Tanaka's snailfish</name>
    <dbReference type="NCBI Taxonomy" id="230148"/>
    <lineage>
        <taxon>Eukaryota</taxon>
        <taxon>Metazoa</taxon>
        <taxon>Chordata</taxon>
        <taxon>Craniata</taxon>
        <taxon>Vertebrata</taxon>
        <taxon>Euteleostomi</taxon>
        <taxon>Actinopterygii</taxon>
        <taxon>Neopterygii</taxon>
        <taxon>Teleostei</taxon>
        <taxon>Neoteleostei</taxon>
        <taxon>Acanthomorphata</taxon>
        <taxon>Eupercaria</taxon>
        <taxon>Perciformes</taxon>
        <taxon>Cottioidei</taxon>
        <taxon>Cottales</taxon>
        <taxon>Liparidae</taxon>
        <taxon>Liparis</taxon>
    </lineage>
</organism>
<reference evidence="1 2" key="1">
    <citation type="submission" date="2019-03" db="EMBL/GenBank/DDBJ databases">
        <title>First draft genome of Liparis tanakae, snailfish: a comprehensive survey of snailfish specific genes.</title>
        <authorList>
            <person name="Kim W."/>
            <person name="Song I."/>
            <person name="Jeong J.-H."/>
            <person name="Kim D."/>
            <person name="Kim S."/>
            <person name="Ryu S."/>
            <person name="Song J.Y."/>
            <person name="Lee S.K."/>
        </authorList>
    </citation>
    <scope>NUCLEOTIDE SEQUENCE [LARGE SCALE GENOMIC DNA]</scope>
    <source>
        <tissue evidence="1">Muscle</tissue>
    </source>
</reference>
<proteinExistence type="predicted"/>
<dbReference type="EMBL" id="SRLO01000104">
    <property type="protein sequence ID" value="TNN75370.1"/>
    <property type="molecule type" value="Genomic_DNA"/>
</dbReference>